<comment type="similarity">
    <text evidence="2">Belongs to the virb1 family.</text>
</comment>
<feature type="domain" description="Transglycosylase SLT" evidence="4">
    <location>
        <begin position="140"/>
        <end position="235"/>
    </location>
</feature>
<protein>
    <submittedName>
        <fullName evidence="5">Murein transglycosylase</fullName>
    </submittedName>
</protein>
<dbReference type="InterPro" id="IPR000189">
    <property type="entry name" value="Transglyc_AS"/>
</dbReference>
<dbReference type="GO" id="GO:0008933">
    <property type="term" value="F:peptidoglycan lytic transglycosylase activity"/>
    <property type="evidence" value="ECO:0007669"/>
    <property type="project" value="InterPro"/>
</dbReference>
<dbReference type="GO" id="GO:0000270">
    <property type="term" value="P:peptidoglycan metabolic process"/>
    <property type="evidence" value="ECO:0007669"/>
    <property type="project" value="InterPro"/>
</dbReference>
<sequence>MFRLLGCAALAAALCTVPVSAEQPSSFPEFSAKRVTPPKPGTKRRITVQIDPEEQMAAMAPPPAAPSAPAAAAPSGRAEGIGSYPWFWEAISPSLDLSGPGRLEPALIKLQTQPQGRGVSAPRLQDLQAMAAAHGVELLKATVGTRVSPALALAVMSVESAGRADALSGAGAQGLMQLMPATAARFGVTNAFDPADNIAGGVRFLDFLMETFDGDPIMVLAGYNAGENSIPKHKGVPPYSETRDYVPKVLAAFSVARGLCLTPPELVSDGCVFRVSGIN</sequence>
<dbReference type="PANTHER" id="PTHR37423">
    <property type="entry name" value="SOLUBLE LYTIC MUREIN TRANSGLYCOSYLASE-RELATED"/>
    <property type="match status" value="1"/>
</dbReference>
<dbReference type="RefSeq" id="WP_188791571.1">
    <property type="nucleotide sequence ID" value="NZ_BMJV01000008.1"/>
</dbReference>
<organism evidence="5 6">
    <name type="scientific">Salipiger pallidus</name>
    <dbReference type="NCBI Taxonomy" id="1775170"/>
    <lineage>
        <taxon>Bacteria</taxon>
        <taxon>Pseudomonadati</taxon>
        <taxon>Pseudomonadota</taxon>
        <taxon>Alphaproteobacteria</taxon>
        <taxon>Rhodobacterales</taxon>
        <taxon>Roseobacteraceae</taxon>
        <taxon>Salipiger</taxon>
    </lineage>
</organism>
<dbReference type="Pfam" id="PF01464">
    <property type="entry name" value="SLT"/>
    <property type="match status" value="1"/>
</dbReference>
<dbReference type="InterPro" id="IPR023346">
    <property type="entry name" value="Lysozyme-like_dom_sf"/>
</dbReference>
<proteinExistence type="inferred from homology"/>
<dbReference type="InterPro" id="IPR008258">
    <property type="entry name" value="Transglycosylase_SLT_dom_1"/>
</dbReference>
<dbReference type="SUPFAM" id="SSF53955">
    <property type="entry name" value="Lysozyme-like"/>
    <property type="match status" value="1"/>
</dbReference>
<keyword evidence="3" id="KW-0732">Signal</keyword>
<evidence type="ECO:0000256" key="3">
    <source>
        <dbReference type="SAM" id="SignalP"/>
    </source>
</evidence>
<comment type="caution">
    <text evidence="5">The sequence shown here is derived from an EMBL/GenBank/DDBJ whole genome shotgun (WGS) entry which is preliminary data.</text>
</comment>
<dbReference type="AlphaFoldDB" id="A0A8J2ZM63"/>
<accession>A0A8J2ZM63</accession>
<dbReference type="PROSITE" id="PS00922">
    <property type="entry name" value="TRANSGLYCOSYLASE"/>
    <property type="match status" value="1"/>
</dbReference>
<dbReference type="CDD" id="cd00254">
    <property type="entry name" value="LT-like"/>
    <property type="match status" value="1"/>
</dbReference>
<keyword evidence="6" id="KW-1185">Reference proteome</keyword>
<evidence type="ECO:0000256" key="1">
    <source>
        <dbReference type="ARBA" id="ARBA00007734"/>
    </source>
</evidence>
<dbReference type="Gene3D" id="1.10.530.10">
    <property type="match status" value="1"/>
</dbReference>
<dbReference type="EMBL" id="BMJV01000008">
    <property type="protein sequence ID" value="GGG82249.1"/>
    <property type="molecule type" value="Genomic_DNA"/>
</dbReference>
<dbReference type="Proteomes" id="UP000617145">
    <property type="component" value="Unassembled WGS sequence"/>
</dbReference>
<evidence type="ECO:0000256" key="2">
    <source>
        <dbReference type="ARBA" id="ARBA00009387"/>
    </source>
</evidence>
<name>A0A8J2ZM63_9RHOB</name>
<evidence type="ECO:0000313" key="6">
    <source>
        <dbReference type="Proteomes" id="UP000617145"/>
    </source>
</evidence>
<dbReference type="PANTHER" id="PTHR37423:SF2">
    <property type="entry name" value="MEMBRANE-BOUND LYTIC MUREIN TRANSGLYCOSYLASE C"/>
    <property type="match status" value="1"/>
</dbReference>
<reference evidence="5" key="1">
    <citation type="journal article" date="2014" name="Int. J. Syst. Evol. Microbiol.">
        <title>Complete genome sequence of Corynebacterium casei LMG S-19264T (=DSM 44701T), isolated from a smear-ripened cheese.</title>
        <authorList>
            <consortium name="US DOE Joint Genome Institute (JGI-PGF)"/>
            <person name="Walter F."/>
            <person name="Albersmeier A."/>
            <person name="Kalinowski J."/>
            <person name="Ruckert C."/>
        </authorList>
    </citation>
    <scope>NUCLEOTIDE SEQUENCE</scope>
    <source>
        <strain evidence="5">CGMCC 1.15762</strain>
    </source>
</reference>
<comment type="similarity">
    <text evidence="1">Belongs to the transglycosylase Slt family.</text>
</comment>
<feature type="chain" id="PRO_5035259407" evidence="3">
    <location>
        <begin position="22"/>
        <end position="279"/>
    </location>
</feature>
<reference evidence="5" key="2">
    <citation type="submission" date="2020-09" db="EMBL/GenBank/DDBJ databases">
        <authorList>
            <person name="Sun Q."/>
            <person name="Zhou Y."/>
        </authorList>
    </citation>
    <scope>NUCLEOTIDE SEQUENCE</scope>
    <source>
        <strain evidence="5">CGMCC 1.15762</strain>
    </source>
</reference>
<feature type="signal peptide" evidence="3">
    <location>
        <begin position="1"/>
        <end position="21"/>
    </location>
</feature>
<dbReference type="GO" id="GO:0016020">
    <property type="term" value="C:membrane"/>
    <property type="evidence" value="ECO:0007669"/>
    <property type="project" value="InterPro"/>
</dbReference>
<evidence type="ECO:0000313" key="5">
    <source>
        <dbReference type="EMBL" id="GGG82249.1"/>
    </source>
</evidence>
<gene>
    <name evidence="5" type="ORF">GCM10011415_34900</name>
</gene>
<evidence type="ECO:0000259" key="4">
    <source>
        <dbReference type="Pfam" id="PF01464"/>
    </source>
</evidence>